<evidence type="ECO:0000256" key="1">
    <source>
        <dbReference type="ARBA" id="ARBA00004236"/>
    </source>
</evidence>
<evidence type="ECO:0000259" key="8">
    <source>
        <dbReference type="PROSITE" id="PS50111"/>
    </source>
</evidence>
<dbReference type="RefSeq" id="WP_168976375.1">
    <property type="nucleotide sequence ID" value="NZ_JABAGO010000055.1"/>
</dbReference>
<evidence type="ECO:0000256" key="2">
    <source>
        <dbReference type="ARBA" id="ARBA00022475"/>
    </source>
</evidence>
<dbReference type="PROSITE" id="PS50885">
    <property type="entry name" value="HAMP"/>
    <property type="match status" value="1"/>
</dbReference>
<evidence type="ECO:0000256" key="6">
    <source>
        <dbReference type="PROSITE-ProRule" id="PRU00284"/>
    </source>
</evidence>
<dbReference type="InterPro" id="IPR024478">
    <property type="entry name" value="HlyB_4HB_MCP"/>
</dbReference>
<reference evidence="10 11" key="1">
    <citation type="submission" date="2020-04" db="EMBL/GenBank/DDBJ databases">
        <authorList>
            <person name="Hitch T.C.A."/>
            <person name="Wylensek D."/>
            <person name="Clavel T."/>
        </authorList>
    </citation>
    <scope>NUCLEOTIDE SEQUENCE [LARGE SCALE GENOMIC DNA]</scope>
    <source>
        <strain evidence="10 11">WB01_D5_05</strain>
    </source>
</reference>
<sequence>MKFLIDMKTSWKIALLVIFAVLFLAIVGFVGYTYMEKLSQRTEQMYSDCLAGIMHLEGLKEVSQESNANLLELIMTTDADRKAELKNIIYANMEKFNNLMYKYEQTQLDPPEVANLKKLKEKLGAYREAREKIIALGIENKHTEAHALYLNEVAPLTKETIQLENELIDYNETVAVELNENTLYEKKKATIIISAVIAFSILIFIVLSFVITRLIIRPLHILRCEITELTERGGDLTKMIEIQSRDEIGDLASVINRFLMRLQTIIKGIKTNTYEVAQNIASTTLQVKDINEQIEAISSTTQQLSAGMQGTAASTEQMNITSLEITRSVQEAARKAEERAGAANEINRRANELKKAAIFSQQNARHIYETSQKKLLKAIEQSEVVEQINTLSNIILDIASQTNLLALNASIEAARAGEAGRGFSVVADEIRNLAESSSRIVTDIQSITKIVILAVENLANSSEDILGFINKSVVEDYKMFVKTGEQYSRDAELINNMVTDFSETFEEILASVQNMTQIMNEITLATTEGAHGSEYISQKIMLMMDKVQEIVHQTKRIENSSIQLSGSVEIFKV</sequence>
<dbReference type="Pfam" id="PF00672">
    <property type="entry name" value="HAMP"/>
    <property type="match status" value="1"/>
</dbReference>
<keyword evidence="2" id="KW-1003">Cell membrane</keyword>
<feature type="transmembrane region" description="Helical" evidence="7">
    <location>
        <begin position="191"/>
        <end position="216"/>
    </location>
</feature>
<dbReference type="GO" id="GO:0005886">
    <property type="term" value="C:plasma membrane"/>
    <property type="evidence" value="ECO:0007669"/>
    <property type="project" value="UniProtKB-SubCell"/>
</dbReference>
<feature type="domain" description="Methyl-accepting transducer" evidence="8">
    <location>
        <begin position="279"/>
        <end position="544"/>
    </location>
</feature>
<keyword evidence="3 7" id="KW-0472">Membrane</keyword>
<comment type="similarity">
    <text evidence="5">Belongs to the methyl-accepting chemotaxis (MCP) protein family.</text>
</comment>
<feature type="domain" description="HAMP" evidence="9">
    <location>
        <begin position="213"/>
        <end position="267"/>
    </location>
</feature>
<evidence type="ECO:0000256" key="5">
    <source>
        <dbReference type="ARBA" id="ARBA00029447"/>
    </source>
</evidence>
<protein>
    <submittedName>
        <fullName evidence="10">Methyl-accepting chemotaxis protein</fullName>
    </submittedName>
</protein>
<dbReference type="InterPro" id="IPR047347">
    <property type="entry name" value="YvaQ-like_sensor"/>
</dbReference>
<dbReference type="Pfam" id="PF12729">
    <property type="entry name" value="4HB_MCP_1"/>
    <property type="match status" value="1"/>
</dbReference>
<accession>A0A848D427</accession>
<evidence type="ECO:0000256" key="4">
    <source>
        <dbReference type="ARBA" id="ARBA00023224"/>
    </source>
</evidence>
<dbReference type="EMBL" id="JABAGO010000055">
    <property type="protein sequence ID" value="NMF00817.1"/>
    <property type="molecule type" value="Genomic_DNA"/>
</dbReference>
<dbReference type="SMART" id="SM00283">
    <property type="entry name" value="MA"/>
    <property type="match status" value="1"/>
</dbReference>
<dbReference type="Pfam" id="PF00015">
    <property type="entry name" value="MCPsignal"/>
    <property type="match status" value="1"/>
</dbReference>
<dbReference type="Gene3D" id="1.10.287.950">
    <property type="entry name" value="Methyl-accepting chemotaxis protein"/>
    <property type="match status" value="1"/>
</dbReference>
<dbReference type="CDD" id="cd19411">
    <property type="entry name" value="MCP2201-like_sensor"/>
    <property type="match status" value="1"/>
</dbReference>
<comment type="caution">
    <text evidence="10">The sequence shown here is derived from an EMBL/GenBank/DDBJ whole genome shotgun (WGS) entry which is preliminary data.</text>
</comment>
<evidence type="ECO:0000313" key="11">
    <source>
        <dbReference type="Proteomes" id="UP000561326"/>
    </source>
</evidence>
<dbReference type="Proteomes" id="UP000561326">
    <property type="component" value="Unassembled WGS sequence"/>
</dbReference>
<comment type="subcellular location">
    <subcellularLocation>
        <location evidence="1">Cell membrane</location>
    </subcellularLocation>
</comment>
<keyword evidence="7" id="KW-1133">Transmembrane helix</keyword>
<feature type="transmembrane region" description="Helical" evidence="7">
    <location>
        <begin position="13"/>
        <end position="35"/>
    </location>
</feature>
<dbReference type="InterPro" id="IPR003660">
    <property type="entry name" value="HAMP_dom"/>
</dbReference>
<dbReference type="GO" id="GO:0007165">
    <property type="term" value="P:signal transduction"/>
    <property type="evidence" value="ECO:0007669"/>
    <property type="project" value="UniProtKB-KW"/>
</dbReference>
<gene>
    <name evidence="10" type="ORF">HF838_21575</name>
</gene>
<dbReference type="SUPFAM" id="SSF58104">
    <property type="entry name" value="Methyl-accepting chemotaxis protein (MCP) signaling domain"/>
    <property type="match status" value="1"/>
</dbReference>
<evidence type="ECO:0000313" key="10">
    <source>
        <dbReference type="EMBL" id="NMF00817.1"/>
    </source>
</evidence>
<dbReference type="PANTHER" id="PTHR32089">
    <property type="entry name" value="METHYL-ACCEPTING CHEMOTAXIS PROTEIN MCPB"/>
    <property type="match status" value="1"/>
</dbReference>
<evidence type="ECO:0000259" key="9">
    <source>
        <dbReference type="PROSITE" id="PS50885"/>
    </source>
</evidence>
<organism evidence="10 11">
    <name type="scientific">Aneurinibacillus aneurinilyticus</name>
    <name type="common">Bacillus aneurinolyticus</name>
    <dbReference type="NCBI Taxonomy" id="1391"/>
    <lineage>
        <taxon>Bacteria</taxon>
        <taxon>Bacillati</taxon>
        <taxon>Bacillota</taxon>
        <taxon>Bacilli</taxon>
        <taxon>Bacillales</taxon>
        <taxon>Paenibacillaceae</taxon>
        <taxon>Aneurinibacillus group</taxon>
        <taxon>Aneurinibacillus</taxon>
    </lineage>
</organism>
<keyword evidence="7" id="KW-0812">Transmembrane</keyword>
<dbReference type="InterPro" id="IPR004089">
    <property type="entry name" value="MCPsignal_dom"/>
</dbReference>
<proteinExistence type="inferred from homology"/>
<dbReference type="PROSITE" id="PS50111">
    <property type="entry name" value="CHEMOTAXIS_TRANSDUC_2"/>
    <property type="match status" value="1"/>
</dbReference>
<evidence type="ECO:0000256" key="7">
    <source>
        <dbReference type="SAM" id="Phobius"/>
    </source>
</evidence>
<keyword evidence="4 6" id="KW-0807">Transducer</keyword>
<dbReference type="SMART" id="SM00304">
    <property type="entry name" value="HAMP"/>
    <property type="match status" value="1"/>
</dbReference>
<dbReference type="AlphaFoldDB" id="A0A848D427"/>
<dbReference type="CDD" id="cd06225">
    <property type="entry name" value="HAMP"/>
    <property type="match status" value="1"/>
</dbReference>
<dbReference type="PANTHER" id="PTHR32089:SF112">
    <property type="entry name" value="LYSOZYME-LIKE PROTEIN-RELATED"/>
    <property type="match status" value="1"/>
</dbReference>
<evidence type="ECO:0000256" key="3">
    <source>
        <dbReference type="ARBA" id="ARBA00023136"/>
    </source>
</evidence>
<name>A0A848D427_ANEAE</name>